<dbReference type="PANTHER" id="PTHR21310">
    <property type="entry name" value="AMINOGLYCOSIDE PHOSPHOTRANSFERASE-RELATED-RELATED"/>
    <property type="match status" value="1"/>
</dbReference>
<dbReference type="InterPro" id="IPR011009">
    <property type="entry name" value="Kinase-like_dom_sf"/>
</dbReference>
<dbReference type="InterPro" id="IPR051678">
    <property type="entry name" value="AGP_Transferase"/>
</dbReference>
<dbReference type="OMA" id="WIARIPY"/>
<dbReference type="OrthoDB" id="4866301at2759"/>
<dbReference type="SUPFAM" id="SSF56112">
    <property type="entry name" value="Protein kinase-like (PK-like)"/>
    <property type="match status" value="1"/>
</dbReference>
<dbReference type="Pfam" id="PF01636">
    <property type="entry name" value="APH"/>
    <property type="match status" value="1"/>
</dbReference>
<accession>A0A179IMW9</accession>
<name>A0A179IMW9_CORDF</name>
<protein>
    <recommendedName>
        <fullName evidence="1">Aminoglycoside phosphotransferase domain-containing protein</fullName>
    </recommendedName>
</protein>
<dbReference type="Proteomes" id="UP000243081">
    <property type="component" value="Unassembled WGS sequence"/>
</dbReference>
<evidence type="ECO:0000313" key="2">
    <source>
        <dbReference type="EMBL" id="OAR02951.1"/>
    </source>
</evidence>
<sequence length="415" mass="46903">MTEAPDNDHWQGLASLSPGSDKYQRVKRLLSSANFAHLNAQGLKSRRKHQPNLPSDVGCSVNVTHFMSGFNNVVFELEFSDHVQWIVRVPYRDFAKSDRVSMLSEIATMAVIKSNTSIPIPRIFDFKASADQPFGYPYMLMERLPGHHVSNGVARSIPQHYHAKIARQLASVFSELQNLTFSRIGRIICGDNADGPVEVIPMAWHASPGPLETSLEYFYNQRQEENREIMGMHPDADPEWLTACWVLKSALAHMIIEDRVRGPFPLCHLDLHYGNMLFDKEYNLAGIIDWSNAQAAPLEQLSVCPEFVAFPGLSEDENKPIVELKKLVLESLVEMEKIQRKRPPLDNPELVMTETKQLTPLSSYMASKSALITHRQYMATPRASPFAAKQTAKLIYGENVSWEQLQQVYGTLPLV</sequence>
<keyword evidence="3" id="KW-1185">Reference proteome</keyword>
<proteinExistence type="predicted"/>
<evidence type="ECO:0000313" key="3">
    <source>
        <dbReference type="Proteomes" id="UP000243081"/>
    </source>
</evidence>
<dbReference type="Gene3D" id="3.90.1200.10">
    <property type="match status" value="1"/>
</dbReference>
<gene>
    <name evidence="2" type="ORF">LLEC1_07651</name>
</gene>
<dbReference type="AlphaFoldDB" id="A0A179IMW9"/>
<feature type="domain" description="Aminoglycoside phosphotransferase" evidence="1">
    <location>
        <begin position="66"/>
        <end position="297"/>
    </location>
</feature>
<reference evidence="2 3" key="1">
    <citation type="submission" date="2016-03" db="EMBL/GenBank/DDBJ databases">
        <title>Fine-scale spatial genetic structure of a fungal parasite of coffee scale insects.</title>
        <authorList>
            <person name="Jackson D."/>
            <person name="Zemenick K.A."/>
            <person name="Malloure B."/>
            <person name="Quandt C.A."/>
            <person name="James T.Y."/>
        </authorList>
    </citation>
    <scope>NUCLEOTIDE SEQUENCE [LARGE SCALE GENOMIC DNA]</scope>
    <source>
        <strain evidence="2 3">UM487</strain>
    </source>
</reference>
<comment type="caution">
    <text evidence="2">The sequence shown here is derived from an EMBL/GenBank/DDBJ whole genome shotgun (WGS) entry which is preliminary data.</text>
</comment>
<evidence type="ECO:0000259" key="1">
    <source>
        <dbReference type="Pfam" id="PF01636"/>
    </source>
</evidence>
<dbReference type="EMBL" id="LUKN01000431">
    <property type="protein sequence ID" value="OAR02951.1"/>
    <property type="molecule type" value="Genomic_DNA"/>
</dbReference>
<dbReference type="PANTHER" id="PTHR21310:SF15">
    <property type="entry name" value="AMINOGLYCOSIDE PHOSPHOTRANSFERASE DOMAIN-CONTAINING PROTEIN"/>
    <property type="match status" value="1"/>
</dbReference>
<organism evidence="2 3">
    <name type="scientific">Cordyceps confragosa</name>
    <name type="common">Lecanicillium lecanii</name>
    <dbReference type="NCBI Taxonomy" id="2714763"/>
    <lineage>
        <taxon>Eukaryota</taxon>
        <taxon>Fungi</taxon>
        <taxon>Dikarya</taxon>
        <taxon>Ascomycota</taxon>
        <taxon>Pezizomycotina</taxon>
        <taxon>Sordariomycetes</taxon>
        <taxon>Hypocreomycetidae</taxon>
        <taxon>Hypocreales</taxon>
        <taxon>Cordycipitaceae</taxon>
        <taxon>Akanthomyces</taxon>
    </lineage>
</organism>
<dbReference type="InterPro" id="IPR002575">
    <property type="entry name" value="Aminoglycoside_PTrfase"/>
</dbReference>
<dbReference type="Gene3D" id="3.30.200.20">
    <property type="entry name" value="Phosphorylase Kinase, domain 1"/>
    <property type="match status" value="1"/>
</dbReference>